<dbReference type="HAMAP" id="MF_01855">
    <property type="entry name" value="FBPase_class1"/>
    <property type="match status" value="1"/>
</dbReference>
<comment type="similarity">
    <text evidence="3 9 10">Belongs to the FBPase class 1 family.</text>
</comment>
<dbReference type="GO" id="GO:0006094">
    <property type="term" value="P:gluconeogenesis"/>
    <property type="evidence" value="ECO:0007669"/>
    <property type="project" value="UniProtKB-UniRule"/>
</dbReference>
<comment type="catalytic activity">
    <reaction evidence="1 9">
        <text>beta-D-fructose 1,6-bisphosphate + H2O = beta-D-fructose 6-phosphate + phosphate</text>
        <dbReference type="Rhea" id="RHEA:11064"/>
        <dbReference type="ChEBI" id="CHEBI:15377"/>
        <dbReference type="ChEBI" id="CHEBI:32966"/>
        <dbReference type="ChEBI" id="CHEBI:43474"/>
        <dbReference type="ChEBI" id="CHEBI:57634"/>
        <dbReference type="EC" id="3.1.3.11"/>
    </reaction>
</comment>
<comment type="caution">
    <text evidence="9">Lacks conserved residue(s) required for the propagation of feature annotation.</text>
</comment>
<feature type="binding site" evidence="9">
    <location>
        <position position="111"/>
    </location>
    <ligand>
        <name>Mg(2+)</name>
        <dbReference type="ChEBI" id="CHEBI:18420"/>
        <label>1</label>
    </ligand>
</feature>
<comment type="subcellular location">
    <subcellularLocation>
        <location evidence="9">Cytoplasm</location>
    </subcellularLocation>
</comment>
<evidence type="ECO:0000256" key="2">
    <source>
        <dbReference type="ARBA" id="ARBA00005215"/>
    </source>
</evidence>
<dbReference type="PRINTS" id="PR00115">
    <property type="entry name" value="F16BPHPHTASE"/>
</dbReference>
<geneLocation type="plasmid" evidence="11 12">
    <name>C</name>
</geneLocation>
<dbReference type="InterPro" id="IPR028343">
    <property type="entry name" value="FBPtase"/>
</dbReference>
<comment type="pathway">
    <text evidence="2">Carbohydrate biosynthesis; Calvin cycle.</text>
</comment>
<evidence type="ECO:0000256" key="5">
    <source>
        <dbReference type="ARBA" id="ARBA00022723"/>
    </source>
</evidence>
<dbReference type="PROSITE" id="PS00124">
    <property type="entry name" value="FBPASE"/>
    <property type="match status" value="1"/>
</dbReference>
<accession>A0A1L3LVP6</accession>
<keyword evidence="11" id="KW-0614">Plasmid</keyword>
<proteinExistence type="inferred from homology"/>
<evidence type="ECO:0000256" key="8">
    <source>
        <dbReference type="ARBA" id="ARBA00023277"/>
    </source>
</evidence>
<keyword evidence="5 9" id="KW-0479">Metal-binding</keyword>
<dbReference type="AlphaFoldDB" id="A0A1L3LVP6"/>
<evidence type="ECO:0000313" key="12">
    <source>
        <dbReference type="Proteomes" id="UP000182306"/>
    </source>
</evidence>
<dbReference type="GO" id="GO:0005986">
    <property type="term" value="P:sucrose biosynthetic process"/>
    <property type="evidence" value="ECO:0007669"/>
    <property type="project" value="TreeGrafter"/>
</dbReference>
<evidence type="ECO:0000256" key="3">
    <source>
        <dbReference type="ARBA" id="ARBA00010941"/>
    </source>
</evidence>
<evidence type="ECO:0000256" key="7">
    <source>
        <dbReference type="ARBA" id="ARBA00022842"/>
    </source>
</evidence>
<feature type="binding site" evidence="9">
    <location>
        <position position="206"/>
    </location>
    <ligand>
        <name>substrate</name>
    </ligand>
</feature>
<dbReference type="Pfam" id="PF18913">
    <property type="entry name" value="FBPase_C"/>
    <property type="match status" value="1"/>
</dbReference>
<comment type="cofactor">
    <cofactor evidence="9">
        <name>Mg(2+)</name>
        <dbReference type="ChEBI" id="CHEBI:18420"/>
    </cofactor>
    <text evidence="9">Binds 2 magnesium ions per subunit.</text>
</comment>
<keyword evidence="8 9" id="KW-0119">Carbohydrate metabolism</keyword>
<feature type="binding site" evidence="9">
    <location>
        <position position="113"/>
    </location>
    <ligand>
        <name>Mg(2+)</name>
        <dbReference type="ChEBI" id="CHEBI:18420"/>
        <label>1</label>
    </ligand>
</feature>
<name>A0A1L3LVP6_9HYPH</name>
<evidence type="ECO:0000256" key="6">
    <source>
        <dbReference type="ARBA" id="ARBA00022801"/>
    </source>
</evidence>
<dbReference type="SUPFAM" id="SSF56655">
    <property type="entry name" value="Carbohydrate phosphatase"/>
    <property type="match status" value="1"/>
</dbReference>
<dbReference type="GO" id="GO:0000287">
    <property type="term" value="F:magnesium ion binding"/>
    <property type="evidence" value="ECO:0007669"/>
    <property type="project" value="UniProtKB-UniRule"/>
</dbReference>
<feature type="binding site" evidence="9">
    <location>
        <position position="111"/>
    </location>
    <ligand>
        <name>Mg(2+)</name>
        <dbReference type="ChEBI" id="CHEBI:18420"/>
        <label>2</label>
    </ligand>
</feature>
<dbReference type="NCBIfam" id="NF006780">
    <property type="entry name" value="PRK09293.1-4"/>
    <property type="match status" value="1"/>
</dbReference>
<dbReference type="GO" id="GO:0030388">
    <property type="term" value="P:fructose 1,6-bisphosphate metabolic process"/>
    <property type="evidence" value="ECO:0007669"/>
    <property type="project" value="TreeGrafter"/>
</dbReference>
<gene>
    <name evidence="11" type="primary">cbbF</name>
    <name evidence="9" type="synonym">fbp</name>
    <name evidence="11" type="ORF">SAMCFNEI73_pC0395</name>
</gene>
<dbReference type="GO" id="GO:0005829">
    <property type="term" value="C:cytosol"/>
    <property type="evidence" value="ECO:0007669"/>
    <property type="project" value="TreeGrafter"/>
</dbReference>
<comment type="subunit">
    <text evidence="9">Homotetramer.</text>
</comment>
<dbReference type="KEGG" id="same:SAMCFNEI73_pC0395"/>
<dbReference type="GO" id="GO:0006000">
    <property type="term" value="P:fructose metabolic process"/>
    <property type="evidence" value="ECO:0007669"/>
    <property type="project" value="TreeGrafter"/>
</dbReference>
<evidence type="ECO:0000256" key="4">
    <source>
        <dbReference type="ARBA" id="ARBA00022490"/>
    </source>
</evidence>
<dbReference type="RefSeq" id="WP_064253891.1">
    <property type="nucleotide sequence ID" value="NZ_CP013110.1"/>
</dbReference>
<keyword evidence="6 9" id="KW-0378">Hydrolase</keyword>
<dbReference type="EC" id="3.1.3.11" evidence="9"/>
<dbReference type="InterPro" id="IPR044015">
    <property type="entry name" value="FBPase_C_dom"/>
</dbReference>
<feature type="binding site" evidence="9">
    <location>
        <begin position="114"/>
        <end position="117"/>
    </location>
    <ligand>
        <name>substrate</name>
    </ligand>
</feature>
<feature type="binding site" evidence="9">
    <location>
        <position position="278"/>
    </location>
    <ligand>
        <name>Mg(2+)</name>
        <dbReference type="ChEBI" id="CHEBI:18420"/>
        <label>2</label>
    </ligand>
</feature>
<evidence type="ECO:0000256" key="1">
    <source>
        <dbReference type="ARBA" id="ARBA00001273"/>
    </source>
</evidence>
<feature type="binding site" evidence="9">
    <location>
        <position position="92"/>
    </location>
    <ligand>
        <name>Mg(2+)</name>
        <dbReference type="ChEBI" id="CHEBI:18420"/>
        <label>1</label>
    </ligand>
</feature>
<dbReference type="InterPro" id="IPR020548">
    <property type="entry name" value="Fructose_bisphosphatase_AS"/>
</dbReference>
<sequence length="350" mass="37841">MSGATLEAHLASYAAHGEDIAQDVAAIVQRLAKAALDVRKIVSQGALGTALGGVRDGGLNADGDLQKDLDLLSDDLFLSCLQGAPVACYASEELENPVLLDPSARLAVAIDPLDGSSNIDTNISIGTIFSVLPAAKGPEVNPSQSFLQPGNRQLAAGFFLYGAQTALVLSLGKGTEIFVFSSRLGCFVAAYKSISIPDRTSEFAINMSNYRHWEEAIRLYVDDCLAGSDGPREREFNMRWIASLVAETYRILVRGGIFLYPSDGRRGYHQGRLRLVYEANPIAFIIENAGGSATTCLTRILDLVPDNLHQRVPLAFGSRREVARVARYHVDPNMIGERAPLFGKRGLFRA</sequence>
<dbReference type="FunFam" id="3.40.190.80:FF:000011">
    <property type="entry name" value="Fructose-1,6-bisphosphatase class 1"/>
    <property type="match status" value="1"/>
</dbReference>
<dbReference type="PANTHER" id="PTHR11556">
    <property type="entry name" value="FRUCTOSE-1,6-BISPHOSPHATASE-RELATED"/>
    <property type="match status" value="1"/>
</dbReference>
<dbReference type="EMBL" id="CP013110">
    <property type="protein sequence ID" value="APG94116.1"/>
    <property type="molecule type" value="Genomic_DNA"/>
</dbReference>
<keyword evidence="4 9" id="KW-0963">Cytoplasm</keyword>
<dbReference type="PIRSF" id="PIRSF000904">
    <property type="entry name" value="FBPtase_SBPase"/>
    <property type="match status" value="1"/>
</dbReference>
<evidence type="ECO:0000256" key="10">
    <source>
        <dbReference type="RuleBase" id="RU000508"/>
    </source>
</evidence>
<keyword evidence="7 9" id="KW-0460">Magnesium</keyword>
<organism evidence="11 12">
    <name type="scientific">Sinorhizobium americanum</name>
    <dbReference type="NCBI Taxonomy" id="194963"/>
    <lineage>
        <taxon>Bacteria</taxon>
        <taxon>Pseudomonadati</taxon>
        <taxon>Pseudomonadota</taxon>
        <taxon>Alphaproteobacteria</taxon>
        <taxon>Hyphomicrobiales</taxon>
        <taxon>Rhizobiaceae</taxon>
        <taxon>Sinorhizobium/Ensifer group</taxon>
        <taxon>Sinorhizobium</taxon>
    </lineage>
</organism>
<evidence type="ECO:0000313" key="11">
    <source>
        <dbReference type="EMBL" id="APG94116.1"/>
    </source>
</evidence>
<dbReference type="InterPro" id="IPR000146">
    <property type="entry name" value="FBPase_class-1"/>
</dbReference>
<dbReference type="GO" id="GO:0006002">
    <property type="term" value="P:fructose 6-phosphate metabolic process"/>
    <property type="evidence" value="ECO:0007669"/>
    <property type="project" value="TreeGrafter"/>
</dbReference>
<dbReference type="CDD" id="cd00354">
    <property type="entry name" value="FBPase"/>
    <property type="match status" value="1"/>
</dbReference>
<dbReference type="NCBIfam" id="NF006779">
    <property type="entry name" value="PRK09293.1-3"/>
    <property type="match status" value="1"/>
</dbReference>
<feature type="binding site" evidence="9">
    <location>
        <position position="114"/>
    </location>
    <ligand>
        <name>Mg(2+)</name>
        <dbReference type="ChEBI" id="CHEBI:18420"/>
        <label>2</label>
    </ligand>
</feature>
<evidence type="ECO:0000256" key="9">
    <source>
        <dbReference type="HAMAP-Rule" id="MF_01855"/>
    </source>
</evidence>
<dbReference type="Gene3D" id="3.30.540.10">
    <property type="entry name" value="Fructose-1,6-Bisphosphatase, subunit A, domain 1"/>
    <property type="match status" value="1"/>
</dbReference>
<dbReference type="Pfam" id="PF00316">
    <property type="entry name" value="FBPase"/>
    <property type="match status" value="1"/>
</dbReference>
<dbReference type="PIRSF" id="PIRSF500210">
    <property type="entry name" value="FBPtase"/>
    <property type="match status" value="1"/>
</dbReference>
<dbReference type="OrthoDB" id="9806756at2"/>
<protein>
    <recommendedName>
        <fullName evidence="9">Fructose-1,6-bisphosphatase class 1</fullName>
        <shortName evidence="9">FBPase class 1</shortName>
        <ecNumber evidence="9">3.1.3.11</ecNumber>
    </recommendedName>
    <alternativeName>
        <fullName evidence="9">D-fructose-1,6-bisphosphate 1-phosphohydrolase class 1</fullName>
    </alternativeName>
</protein>
<dbReference type="InterPro" id="IPR033391">
    <property type="entry name" value="FBPase_N"/>
</dbReference>
<dbReference type="PANTHER" id="PTHR11556:SF35">
    <property type="entry name" value="SEDOHEPTULOSE-1,7-BISPHOSPHATASE, CHLOROPLASTIC"/>
    <property type="match status" value="1"/>
</dbReference>
<dbReference type="Proteomes" id="UP000182306">
    <property type="component" value="Plasmid C"/>
</dbReference>
<dbReference type="Gene3D" id="3.40.190.80">
    <property type="match status" value="1"/>
</dbReference>
<keyword evidence="12" id="KW-1185">Reference proteome</keyword>
<dbReference type="GO" id="GO:0042132">
    <property type="term" value="F:fructose 1,6-bisphosphate 1-phosphatase activity"/>
    <property type="evidence" value="ECO:0007669"/>
    <property type="project" value="UniProtKB-UniRule"/>
</dbReference>
<reference evidence="11 12" key="1">
    <citation type="submission" date="2015-10" db="EMBL/GenBank/DDBJ databases">
        <title>Genomic differences between typical nodule nitrogen-fixing rhizobial strains and those coming from bean seeds.</title>
        <authorList>
            <person name="Peralta H."/>
            <person name="Aguilar-Vera A."/>
            <person name="Diaz R."/>
            <person name="Mora Y."/>
            <person name="Martinez-Batallar G."/>
            <person name="Salazar E."/>
            <person name="Vargas-Lagunas C."/>
            <person name="Encarnacion S."/>
            <person name="Girard L."/>
            <person name="Mora J."/>
        </authorList>
    </citation>
    <scope>NUCLEOTIDE SEQUENCE [LARGE SCALE GENOMIC DNA]</scope>
    <source>
        <strain evidence="11 12">CFNEI 73</strain>
        <plasmid evidence="11 12">C</plasmid>
    </source>
</reference>